<feature type="non-terminal residue" evidence="2">
    <location>
        <position position="1"/>
    </location>
</feature>
<feature type="non-terminal residue" evidence="2">
    <location>
        <position position="67"/>
    </location>
</feature>
<evidence type="ECO:0000313" key="2">
    <source>
        <dbReference type="EMBL" id="AES11193.1"/>
    </source>
</evidence>
<protein>
    <submittedName>
        <fullName evidence="2">Uncharacterized protein</fullName>
    </submittedName>
</protein>
<keyword evidence="1" id="KW-1133">Transmembrane helix</keyword>
<keyword evidence="1" id="KW-0812">Transmembrane</keyword>
<name>G9L214_MUSPF</name>
<dbReference type="AlphaFoldDB" id="G9L214"/>
<accession>G9L214</accession>
<sequence length="67" mass="7596">PPRRETVISRITRPPLYPNLYSPLVFLQMRNLFYSGFGTLLFVHTQLIPSVVGSMLPTLRHPCVLGS</sequence>
<reference evidence="2" key="1">
    <citation type="journal article" date="2013" name="J. Virol.">
        <title>Sequencing, annotation, and characterization of the influenza ferret infectome.</title>
        <authorList>
            <person name="Leon A.J."/>
            <person name="Banner D."/>
            <person name="Xu L."/>
            <person name="Ran L."/>
            <person name="Peng Z."/>
            <person name="Yi K."/>
            <person name="Chen C."/>
            <person name="Xu F."/>
            <person name="Huang J."/>
            <person name="Zhao Z."/>
            <person name="Lin Z."/>
            <person name="Huang S.H."/>
            <person name="Fang Y."/>
            <person name="Kelvin A.A."/>
            <person name="Ross T.M."/>
            <person name="Farooqui A."/>
            <person name="Kelvin D.J."/>
        </authorList>
    </citation>
    <scope>NUCLEOTIDE SEQUENCE</scope>
    <source>
        <tissue evidence="2">Lungs</tissue>
    </source>
</reference>
<organism evidence="2">
    <name type="scientific">Mustela putorius furo</name>
    <name type="common">European domestic ferret</name>
    <name type="synonym">Mustela furo</name>
    <dbReference type="NCBI Taxonomy" id="9669"/>
    <lineage>
        <taxon>Eukaryota</taxon>
        <taxon>Metazoa</taxon>
        <taxon>Chordata</taxon>
        <taxon>Craniata</taxon>
        <taxon>Vertebrata</taxon>
        <taxon>Euteleostomi</taxon>
        <taxon>Mammalia</taxon>
        <taxon>Eutheria</taxon>
        <taxon>Laurasiatheria</taxon>
        <taxon>Carnivora</taxon>
        <taxon>Caniformia</taxon>
        <taxon>Musteloidea</taxon>
        <taxon>Mustelidae</taxon>
        <taxon>Mustelinae</taxon>
        <taxon>Mustela</taxon>
    </lineage>
</organism>
<proteinExistence type="evidence at transcript level"/>
<keyword evidence="1" id="KW-0472">Membrane</keyword>
<evidence type="ECO:0000256" key="1">
    <source>
        <dbReference type="SAM" id="Phobius"/>
    </source>
</evidence>
<feature type="transmembrane region" description="Helical" evidence="1">
    <location>
        <begin position="32"/>
        <end position="52"/>
    </location>
</feature>
<dbReference type="EMBL" id="JP022595">
    <property type="protein sequence ID" value="AES11193.1"/>
    <property type="molecule type" value="mRNA"/>
</dbReference>